<dbReference type="Proteomes" id="UP000324285">
    <property type="component" value="Chromosome"/>
</dbReference>
<keyword evidence="1" id="KW-0812">Transmembrane</keyword>
<keyword evidence="3" id="KW-1185">Reference proteome</keyword>
<gene>
    <name evidence="2" type="primary">pilM</name>
    <name evidence="2" type="ORF">E4T21_03190</name>
</gene>
<dbReference type="OrthoDB" id="9773403at2"/>
<dbReference type="KEGG" id="hbh:E4T21_03190"/>
<dbReference type="Pfam" id="PF11104">
    <property type="entry name" value="PilM_2"/>
    <property type="match status" value="1"/>
</dbReference>
<dbReference type="PANTHER" id="PTHR40278:SF1">
    <property type="entry name" value="DNA UTILIZATION PROTEIN HOFN"/>
    <property type="match status" value="1"/>
</dbReference>
<protein>
    <submittedName>
        <fullName evidence="2">Pilus assembly protein PilM</fullName>
    </submittedName>
</protein>
<dbReference type="AlphaFoldDB" id="A0A5C1NAD1"/>
<keyword evidence="1" id="KW-0472">Membrane</keyword>
<dbReference type="Pfam" id="PF05137">
    <property type="entry name" value="PilN"/>
    <property type="match status" value="1"/>
</dbReference>
<dbReference type="InterPro" id="IPR005883">
    <property type="entry name" value="PilM"/>
</dbReference>
<dbReference type="PANTHER" id="PTHR40278">
    <property type="entry name" value="DNA UTILIZATION PROTEIN HOFN"/>
    <property type="match status" value="1"/>
</dbReference>
<accession>A0A5C1NAD1</accession>
<feature type="transmembrane region" description="Helical" evidence="1">
    <location>
        <begin position="250"/>
        <end position="268"/>
    </location>
</feature>
<sequence length="414" mass="45704">MIWPTSFRARLGVDISPDAIRFMELAPRWPGWRPRASRFVVRDYAVMPLPEGCIVEGRIRQSSALIALLRKGVERFAPRSLRVITALPSSTTSSNVMYCPAHLNGDGIAAFIEWNSDTQLPFPFPESAYDFYCLDARPENGRQEVLLVACHRQFIEQLAEVLECAGLQVAAIDAEGPLMRRVEEVLYKAGKEEDRAALGELLSFSPGLDGNALLAESAAWMRAFGLALGGSGINLLPWRDVDRTKRTRRFWIGLVAMTMLSVGIGMAVSHELEQRLARLTEAEHAMSPQSGAGSPERLASPEEERFLQQRIAALQELLSQLQLRRATSVAIFNALAASLVPGVRYQVCQRQGDHLELAGMAQNNTQLMEQLRLLGQQPLFTKVALTSVTDTEGQQHFSLAIHLFPESLNGGQGG</sequence>
<proteinExistence type="predicted"/>
<evidence type="ECO:0000256" key="1">
    <source>
        <dbReference type="SAM" id="Phobius"/>
    </source>
</evidence>
<dbReference type="InterPro" id="IPR052534">
    <property type="entry name" value="Extracell_DNA_Util/SecSys_Comp"/>
</dbReference>
<dbReference type="Gene3D" id="3.30.420.40">
    <property type="match status" value="1"/>
</dbReference>
<organism evidence="2 3">
    <name type="scientific">Halomonas binhaiensis</name>
    <dbReference type="NCBI Taxonomy" id="2562282"/>
    <lineage>
        <taxon>Bacteria</taxon>
        <taxon>Pseudomonadati</taxon>
        <taxon>Pseudomonadota</taxon>
        <taxon>Gammaproteobacteria</taxon>
        <taxon>Oceanospirillales</taxon>
        <taxon>Halomonadaceae</taxon>
        <taxon>Halomonas</taxon>
    </lineage>
</organism>
<evidence type="ECO:0000313" key="2">
    <source>
        <dbReference type="EMBL" id="QEM80672.1"/>
    </source>
</evidence>
<dbReference type="EMBL" id="CP038437">
    <property type="protein sequence ID" value="QEM80672.1"/>
    <property type="molecule type" value="Genomic_DNA"/>
</dbReference>
<dbReference type="InterPro" id="IPR007813">
    <property type="entry name" value="PilN"/>
</dbReference>
<dbReference type="SUPFAM" id="SSF53067">
    <property type="entry name" value="Actin-like ATPase domain"/>
    <property type="match status" value="1"/>
</dbReference>
<reference evidence="2" key="1">
    <citation type="submission" date="2021-02" db="EMBL/GenBank/DDBJ databases">
        <title>Strain Y2R2, a novel species of the genus Halomonas.</title>
        <authorList>
            <person name="Huang H."/>
        </authorList>
    </citation>
    <scope>NUCLEOTIDE SEQUENCE</scope>
    <source>
        <strain evidence="2">Y2R2</strain>
    </source>
</reference>
<dbReference type="InterPro" id="IPR043129">
    <property type="entry name" value="ATPase_NBD"/>
</dbReference>
<keyword evidence="1" id="KW-1133">Transmembrane helix</keyword>
<evidence type="ECO:0000313" key="3">
    <source>
        <dbReference type="Proteomes" id="UP000324285"/>
    </source>
</evidence>
<dbReference type="RefSeq" id="WP_149283473.1">
    <property type="nucleotide sequence ID" value="NZ_CP038437.2"/>
</dbReference>
<name>A0A5C1NAD1_9GAMM</name>
<feature type="transmembrane region" description="Helical" evidence="1">
    <location>
        <begin position="219"/>
        <end position="238"/>
    </location>
</feature>